<comment type="similarity">
    <text evidence="2">Belongs to the TMEM120 family.</text>
</comment>
<evidence type="ECO:0000313" key="7">
    <source>
        <dbReference type="EMBL" id="KAI6647277.1"/>
    </source>
</evidence>
<dbReference type="InterPro" id="IPR012926">
    <property type="entry name" value="TMEM120A/B"/>
</dbReference>
<protein>
    <submittedName>
        <fullName evidence="7">Transmembrane protein -like protein</fullName>
    </submittedName>
</protein>
<evidence type="ECO:0000256" key="5">
    <source>
        <dbReference type="ARBA" id="ARBA00023136"/>
    </source>
</evidence>
<keyword evidence="4 6" id="KW-1133">Transmembrane helix</keyword>
<dbReference type="AlphaFoldDB" id="A0AAV7JEU1"/>
<accession>A0AAV7JEU1</accession>
<dbReference type="Pfam" id="PF07851">
    <property type="entry name" value="TMEM120A-B"/>
    <property type="match status" value="1"/>
</dbReference>
<evidence type="ECO:0000256" key="2">
    <source>
        <dbReference type="ARBA" id="ARBA00009700"/>
    </source>
</evidence>
<dbReference type="PANTHER" id="PTHR21433:SF0">
    <property type="entry name" value="TRANSMEMBRANE PROTEIN 120 HOMOLOG"/>
    <property type="match status" value="1"/>
</dbReference>
<feature type="transmembrane region" description="Helical" evidence="6">
    <location>
        <begin position="184"/>
        <end position="203"/>
    </location>
</feature>
<dbReference type="GO" id="GO:0016020">
    <property type="term" value="C:membrane"/>
    <property type="evidence" value="ECO:0007669"/>
    <property type="project" value="UniProtKB-SubCell"/>
</dbReference>
<keyword evidence="8" id="KW-1185">Reference proteome</keyword>
<reference evidence="7 8" key="1">
    <citation type="journal article" date="2023" name="BMC Biol.">
        <title>The compact genome of the sponge Oopsacas minuta (Hexactinellida) is lacking key metazoan core genes.</title>
        <authorList>
            <person name="Santini S."/>
            <person name="Schenkelaars Q."/>
            <person name="Jourda C."/>
            <person name="Duchesne M."/>
            <person name="Belahbib H."/>
            <person name="Rocher C."/>
            <person name="Selva M."/>
            <person name="Riesgo A."/>
            <person name="Vervoort M."/>
            <person name="Leys S.P."/>
            <person name="Kodjabachian L."/>
            <person name="Le Bivic A."/>
            <person name="Borchiellini C."/>
            <person name="Claverie J.M."/>
            <person name="Renard E."/>
        </authorList>
    </citation>
    <scope>NUCLEOTIDE SEQUENCE [LARGE SCALE GENOMIC DNA]</scope>
    <source>
        <strain evidence="7">SPO-2</strain>
    </source>
</reference>
<sequence>MNSDTAHRKSLSNHDLIMLDTDTEDEVWKRHKEGYKTLVDDYRNLTKQKLAITTLEAKLKKNCTTLKKDISSYKKPEKQDCIRAIGLFCDETIHKLPSQDNGFLLWIVIGHINVIFDDFDVKMRYKKAYERFKLFSNGVSITLILMTWFLHIPQIILYSMLVYYYFSLTIREHILIKNGSKIKFWWLLHHYLTIIITLLLLTWPPGECYTQSHDVLMFASLMTSVIQLVQFFYQRKTIDRNIMMGKDKFLRTTDEGIRSKMFSDLIYIVPLLIFLYIVQAYTSFRLFYNWYYGICTEYQVPILASLFIFLCLGNCRTLIQILKAKASLAKGKPKMS</sequence>
<feature type="transmembrane region" description="Helical" evidence="6">
    <location>
        <begin position="265"/>
        <end position="284"/>
    </location>
</feature>
<comment type="subcellular location">
    <subcellularLocation>
        <location evidence="1">Membrane</location>
        <topology evidence="1">Multi-pass membrane protein</topology>
    </subcellularLocation>
</comment>
<evidence type="ECO:0000256" key="4">
    <source>
        <dbReference type="ARBA" id="ARBA00022989"/>
    </source>
</evidence>
<dbReference type="EMBL" id="JAKMXF010000343">
    <property type="protein sequence ID" value="KAI6647277.1"/>
    <property type="molecule type" value="Genomic_DNA"/>
</dbReference>
<name>A0AAV7JEU1_9METZ</name>
<organism evidence="7 8">
    <name type="scientific">Oopsacas minuta</name>
    <dbReference type="NCBI Taxonomy" id="111878"/>
    <lineage>
        <taxon>Eukaryota</taxon>
        <taxon>Metazoa</taxon>
        <taxon>Porifera</taxon>
        <taxon>Hexactinellida</taxon>
        <taxon>Hexasterophora</taxon>
        <taxon>Lyssacinosida</taxon>
        <taxon>Leucopsacidae</taxon>
        <taxon>Oopsacas</taxon>
    </lineage>
</organism>
<evidence type="ECO:0000313" key="8">
    <source>
        <dbReference type="Proteomes" id="UP001165289"/>
    </source>
</evidence>
<comment type="caution">
    <text evidence="7">The sequence shown here is derived from an EMBL/GenBank/DDBJ whole genome shotgun (WGS) entry which is preliminary data.</text>
</comment>
<evidence type="ECO:0000256" key="6">
    <source>
        <dbReference type="SAM" id="Phobius"/>
    </source>
</evidence>
<proteinExistence type="inferred from homology"/>
<evidence type="ECO:0000256" key="1">
    <source>
        <dbReference type="ARBA" id="ARBA00004141"/>
    </source>
</evidence>
<gene>
    <name evidence="7" type="ORF">LOD99_12274</name>
</gene>
<dbReference type="Proteomes" id="UP001165289">
    <property type="component" value="Unassembled WGS sequence"/>
</dbReference>
<evidence type="ECO:0000256" key="3">
    <source>
        <dbReference type="ARBA" id="ARBA00022692"/>
    </source>
</evidence>
<keyword evidence="5 6" id="KW-0472">Membrane</keyword>
<feature type="transmembrane region" description="Helical" evidence="6">
    <location>
        <begin position="215"/>
        <end position="233"/>
    </location>
</feature>
<feature type="transmembrane region" description="Helical" evidence="6">
    <location>
        <begin position="290"/>
        <end position="313"/>
    </location>
</feature>
<keyword evidence="3 6" id="KW-0812">Transmembrane</keyword>
<dbReference type="PANTHER" id="PTHR21433">
    <property type="entry name" value="TRANSMEMBRANE PROTEIN INDUCED BY TUMOR NECROSIS FACTOR ALPHA"/>
    <property type="match status" value="1"/>
</dbReference>